<dbReference type="SUPFAM" id="SSF49478">
    <property type="entry name" value="Cna protein B-type domain"/>
    <property type="match status" value="1"/>
</dbReference>
<evidence type="ECO:0000313" key="3">
    <source>
        <dbReference type="Proteomes" id="UP000253606"/>
    </source>
</evidence>
<name>A0A2Z5FZ39_9BACT</name>
<reference evidence="2 3" key="1">
    <citation type="journal article" date="2018" name="Front. Microbiol.">
        <title>Hydrolytic Capabilities as a Key to Environmental Success: Chitinolytic and Cellulolytic Acidobacteria From Acidic Sub-arctic Soils and Boreal Peatlands.</title>
        <authorList>
            <person name="Belova S.E."/>
            <person name="Ravin N.V."/>
            <person name="Pankratov T.A."/>
            <person name="Rakitin A.L."/>
            <person name="Ivanova A.A."/>
            <person name="Beletsky A.V."/>
            <person name="Mardanov A.V."/>
            <person name="Sinninghe Damste J.S."/>
            <person name="Dedysh S.N."/>
        </authorList>
    </citation>
    <scope>NUCLEOTIDE SEQUENCE [LARGE SCALE GENOMIC DNA]</scope>
    <source>
        <strain evidence="2 3">SBC82</strain>
    </source>
</reference>
<feature type="compositionally biased region" description="Low complexity" evidence="1">
    <location>
        <begin position="274"/>
        <end position="298"/>
    </location>
</feature>
<dbReference type="KEGG" id="abas:ACPOL_2351"/>
<feature type="region of interest" description="Disordered" evidence="1">
    <location>
        <begin position="258"/>
        <end position="311"/>
    </location>
</feature>
<evidence type="ECO:0008006" key="4">
    <source>
        <dbReference type="Google" id="ProtNLM"/>
    </source>
</evidence>
<protein>
    <recommendedName>
        <fullName evidence="4">Carboxypeptidase regulatory-like domain-containing protein</fullName>
    </recommendedName>
</protein>
<gene>
    <name evidence="2" type="ORF">ACPOL_2351</name>
</gene>
<dbReference type="EMBL" id="CP030840">
    <property type="protein sequence ID" value="AXC11675.1"/>
    <property type="molecule type" value="Genomic_DNA"/>
</dbReference>
<dbReference type="Proteomes" id="UP000253606">
    <property type="component" value="Chromosome"/>
</dbReference>
<accession>A0A2Z5FZ39</accession>
<evidence type="ECO:0000313" key="2">
    <source>
        <dbReference type="EMBL" id="AXC11675.1"/>
    </source>
</evidence>
<proteinExistence type="predicted"/>
<keyword evidence="3" id="KW-1185">Reference proteome</keyword>
<organism evidence="2 3">
    <name type="scientific">Acidisarcina polymorpha</name>
    <dbReference type="NCBI Taxonomy" id="2211140"/>
    <lineage>
        <taxon>Bacteria</taxon>
        <taxon>Pseudomonadati</taxon>
        <taxon>Acidobacteriota</taxon>
        <taxon>Terriglobia</taxon>
        <taxon>Terriglobales</taxon>
        <taxon>Acidobacteriaceae</taxon>
        <taxon>Acidisarcina</taxon>
    </lineage>
</organism>
<evidence type="ECO:0000256" key="1">
    <source>
        <dbReference type="SAM" id="MobiDB-lite"/>
    </source>
</evidence>
<sequence>MAASITGTVTNKTVNKPASGDKVVLIQLAGGMKESNTTTTDAHGAFTLELPDAGPHLIRVDHEKAGYFHIAPPGTQSVDVDVYDVAEKVQGVTTEANVMRLEADQQGLHVIENYFVKNASTPPRTQLSTHAYEIYLPDGAQLEGSAAMAPGGMPVSSSPVPLGDKGHYAFVFPIRPGETRFQVSYKLPYTGSYKFEQRVAIPAENFAVLMPKSMKFTPSTATPFQPVNDDVNAQTFLAKNVAPSQPLEFTVSGLGAMPREAQGQPTEGQGGPAAGAPAQAGGAEQPASPEAGSAAAASDTRPGGGLGNPIDTPDPLTKYRWWILGSLSLVLAAAAAFFLRSQPAAVAVAASSGSTASPFMPAPAGDFANASSPAPVSPMHPAAATPRAALLSVLKEELFALETERLEGTLTDPEYTELKGAFETVLRRALARETSTSA</sequence>
<dbReference type="AlphaFoldDB" id="A0A2Z5FZ39"/>
<dbReference type="Gene3D" id="2.60.40.1120">
    <property type="entry name" value="Carboxypeptidase-like, regulatory domain"/>
    <property type="match status" value="1"/>
</dbReference>